<dbReference type="AlphaFoldDB" id="K1X6X0"/>
<dbReference type="eggNOG" id="ENOG502SB0C">
    <property type="taxonomic scope" value="Eukaryota"/>
</dbReference>
<dbReference type="InterPro" id="IPR050268">
    <property type="entry name" value="NADH-dep_flavin_reductase"/>
</dbReference>
<dbReference type="RefSeq" id="XP_007289418.1">
    <property type="nucleotide sequence ID" value="XM_007289356.1"/>
</dbReference>
<dbReference type="EMBL" id="JH921429">
    <property type="protein sequence ID" value="EKD20847.1"/>
    <property type="molecule type" value="Genomic_DNA"/>
</dbReference>
<dbReference type="Pfam" id="PF01613">
    <property type="entry name" value="Flavin_Reduct"/>
    <property type="match status" value="1"/>
</dbReference>
<protein>
    <submittedName>
        <fullName evidence="3">Oxidoreductase</fullName>
    </submittedName>
</protein>
<dbReference type="SMART" id="SM00903">
    <property type="entry name" value="Flavin_Reduct"/>
    <property type="match status" value="1"/>
</dbReference>
<dbReference type="HOGENOM" id="CLU_735822_0_0_1"/>
<dbReference type="PANTHER" id="PTHR30466">
    <property type="entry name" value="FLAVIN REDUCTASE"/>
    <property type="match status" value="1"/>
</dbReference>
<dbReference type="GO" id="GO:0010181">
    <property type="term" value="F:FMN binding"/>
    <property type="evidence" value="ECO:0007669"/>
    <property type="project" value="InterPro"/>
</dbReference>
<keyword evidence="1" id="KW-0560">Oxidoreductase</keyword>
<proteinExistence type="predicted"/>
<feature type="domain" description="Flavin reductase like" evidence="2">
    <location>
        <begin position="142"/>
        <end position="352"/>
    </location>
</feature>
<dbReference type="InParanoid" id="K1X6X0"/>
<dbReference type="PANTHER" id="PTHR30466:SF1">
    <property type="entry name" value="FMN REDUCTASE (NADH) RUTF"/>
    <property type="match status" value="1"/>
</dbReference>
<keyword evidence="4" id="KW-1185">Reference proteome</keyword>
<dbReference type="GeneID" id="18757464"/>
<dbReference type="STRING" id="1072389.K1X6X0"/>
<dbReference type="OrthoDB" id="2015405at2759"/>
<evidence type="ECO:0000256" key="1">
    <source>
        <dbReference type="ARBA" id="ARBA00023002"/>
    </source>
</evidence>
<organism evidence="3 4">
    <name type="scientific">Marssonina brunnea f. sp. multigermtubi (strain MB_m1)</name>
    <name type="common">Marssonina leaf spot fungus</name>
    <dbReference type="NCBI Taxonomy" id="1072389"/>
    <lineage>
        <taxon>Eukaryota</taxon>
        <taxon>Fungi</taxon>
        <taxon>Dikarya</taxon>
        <taxon>Ascomycota</taxon>
        <taxon>Pezizomycotina</taxon>
        <taxon>Leotiomycetes</taxon>
        <taxon>Helotiales</taxon>
        <taxon>Drepanopezizaceae</taxon>
        <taxon>Drepanopeziza</taxon>
    </lineage>
</organism>
<dbReference type="SUPFAM" id="SSF50475">
    <property type="entry name" value="FMN-binding split barrel"/>
    <property type="match status" value="1"/>
</dbReference>
<gene>
    <name evidence="3" type="ORF">MBM_01529</name>
</gene>
<sequence>MPVASFGTAQRQLRTKDQGIPVKISVESSMLSRNGRILAGSNVGIAENRFFDLWYRWSTIGCVHTGAARESRRPIHTTLSRNSDVPSTPKGTHALNLDRKLHPYNELLTSLPPSPKRSVASERDTNTNKRAQNLVDGVRHMMRAVPNPVVVLTTVAAAPPTHPVQTSPSSDFDHSLYCGMTLSSFSTVTLHPTPHVTFNIRSPSRTLSALTSTRYFIIHVLEANTEGAAMAAAFANAVYPGLSKKRLPALQEIFREAAGKGQLTHEAVYEHGKLVCSLPRFTGKSVKSSLECRVLGDEDRAGGGLIRVGHHVMVIARVCAMPMVGKGEQGAVDSGRDEGSAALSYAFGKYGVFGEIKEDVEEEDALHAGVVEVQIP</sequence>
<dbReference type="Gene3D" id="2.30.110.10">
    <property type="entry name" value="Electron Transport, Fmn-binding Protein, Chain A"/>
    <property type="match status" value="1"/>
</dbReference>
<dbReference type="InterPro" id="IPR002563">
    <property type="entry name" value="Flavin_Rdtase-like_dom"/>
</dbReference>
<dbReference type="GO" id="GO:0042602">
    <property type="term" value="F:riboflavin reductase (NADPH) activity"/>
    <property type="evidence" value="ECO:0007669"/>
    <property type="project" value="TreeGrafter"/>
</dbReference>
<evidence type="ECO:0000313" key="4">
    <source>
        <dbReference type="Proteomes" id="UP000006753"/>
    </source>
</evidence>
<evidence type="ECO:0000259" key="2">
    <source>
        <dbReference type="SMART" id="SM00903"/>
    </source>
</evidence>
<reference evidence="3 4" key="1">
    <citation type="journal article" date="2012" name="BMC Genomics">
        <title>Sequencing the genome of Marssonina brunnea reveals fungus-poplar co-evolution.</title>
        <authorList>
            <person name="Zhu S."/>
            <person name="Cao Y.-Z."/>
            <person name="Jiang C."/>
            <person name="Tan B.-Y."/>
            <person name="Wang Z."/>
            <person name="Feng S."/>
            <person name="Zhang L."/>
            <person name="Su X.-H."/>
            <person name="Brejova B."/>
            <person name="Vinar T."/>
            <person name="Xu M."/>
            <person name="Wang M.-X."/>
            <person name="Zhang S.-G."/>
            <person name="Huang M.-R."/>
            <person name="Wu R."/>
            <person name="Zhou Y."/>
        </authorList>
    </citation>
    <scope>NUCLEOTIDE SEQUENCE [LARGE SCALE GENOMIC DNA]</scope>
    <source>
        <strain evidence="3 4">MB_m1</strain>
    </source>
</reference>
<dbReference type="InterPro" id="IPR012349">
    <property type="entry name" value="Split_barrel_FMN-bd"/>
</dbReference>
<accession>K1X6X0</accession>
<evidence type="ECO:0000313" key="3">
    <source>
        <dbReference type="EMBL" id="EKD20847.1"/>
    </source>
</evidence>
<dbReference type="KEGG" id="mbe:MBM_01529"/>
<dbReference type="Proteomes" id="UP000006753">
    <property type="component" value="Unassembled WGS sequence"/>
</dbReference>
<name>K1X6X0_MARBU</name>